<comment type="caution">
    <text evidence="1">The sequence shown here is derived from an EMBL/GenBank/DDBJ whole genome shotgun (WGS) entry which is preliminary data.</text>
</comment>
<reference evidence="1" key="2">
    <citation type="submission" date="2021-04" db="EMBL/GenBank/DDBJ databases">
        <authorList>
            <person name="Gilroy R."/>
        </authorList>
    </citation>
    <scope>NUCLEOTIDE SEQUENCE</scope>
    <source>
        <strain evidence="1">ChiHecec2B26-12326</strain>
    </source>
</reference>
<evidence type="ECO:0000313" key="1">
    <source>
        <dbReference type="EMBL" id="HIX85715.1"/>
    </source>
</evidence>
<sequence length="492" mass="55703">MTTRRNFLKAGSLSVAGLLVGERMYAAMNAGFPDDNKKSFTEFASKVTGDYTCKRPAPEARKFVSTAVEEQIKASKARIKDPKLAWMFENCYPNTLDTTCEFKMKDGRPDTFVLTGDIHAMWLRDSSAQVYPYVVLAKKDEKLKQLLRGVIRRQVDCILIDPYANGFNEGPTGSQWESDFTDMKKELHERKWELDSLCYPIRLAYHYWEETGDNTPFDANWEKAMALVYQTCIEQQRKDGNGPYKFGRMTSTQSETLLAKYGNPVKPVGLIVSSFRPSDDATIFGFLVPSNLFAVTSLRQAAEILRKVRNNTELAGRCEALATEVEEAIKKYAIFDHPEFGKVYAFEVDGYGGRVFMDDANVPSLLALPFLGCVDVNDPIYQNTRRLVWSSANPYFFKGSEGEGIGGPHVGYGYIWPMSLIMLASTSNDEKEIRYCIETLRDTDAGTGFMHESFYQDDANKYTRPWFAWTNTLFGELIVKLQSEGKLKDLLG</sequence>
<dbReference type="SUPFAM" id="SSF48208">
    <property type="entry name" value="Six-hairpin glycosidases"/>
    <property type="match status" value="1"/>
</dbReference>
<dbReference type="GO" id="GO:0016787">
    <property type="term" value="F:hydrolase activity"/>
    <property type="evidence" value="ECO:0007669"/>
    <property type="project" value="UniProtKB-KW"/>
</dbReference>
<proteinExistence type="predicted"/>
<dbReference type="GO" id="GO:0005975">
    <property type="term" value="P:carbohydrate metabolic process"/>
    <property type="evidence" value="ECO:0007669"/>
    <property type="project" value="InterPro"/>
</dbReference>
<dbReference type="InterPro" id="IPR006311">
    <property type="entry name" value="TAT_signal"/>
</dbReference>
<dbReference type="InterPro" id="IPR012341">
    <property type="entry name" value="6hp_glycosidase-like_sf"/>
</dbReference>
<dbReference type="InterPro" id="IPR008928">
    <property type="entry name" value="6-hairpin_glycosidase_sf"/>
</dbReference>
<dbReference type="PANTHER" id="PTHR31047:SF0">
    <property type="entry name" value="MEIOTICALLY UP-REGULATED GENE 157 PROTEIN"/>
    <property type="match status" value="1"/>
</dbReference>
<dbReference type="AlphaFoldDB" id="A0A9D1XR10"/>
<dbReference type="Pfam" id="PF06824">
    <property type="entry name" value="Glyco_hydro_125"/>
    <property type="match status" value="1"/>
</dbReference>
<reference evidence="1" key="1">
    <citation type="journal article" date="2021" name="PeerJ">
        <title>Extensive microbial diversity within the chicken gut microbiome revealed by metagenomics and culture.</title>
        <authorList>
            <person name="Gilroy R."/>
            <person name="Ravi A."/>
            <person name="Getino M."/>
            <person name="Pursley I."/>
            <person name="Horton D.L."/>
            <person name="Alikhan N.F."/>
            <person name="Baker D."/>
            <person name="Gharbi K."/>
            <person name="Hall N."/>
            <person name="Watson M."/>
            <person name="Adriaenssens E.M."/>
            <person name="Foster-Nyarko E."/>
            <person name="Jarju S."/>
            <person name="Secka A."/>
            <person name="Antonio M."/>
            <person name="Oren A."/>
            <person name="Chaudhuri R.R."/>
            <person name="La Ragione R."/>
            <person name="Hildebrand F."/>
            <person name="Pallen M.J."/>
        </authorList>
    </citation>
    <scope>NUCLEOTIDE SEQUENCE</scope>
    <source>
        <strain evidence="1">ChiHecec2B26-12326</strain>
    </source>
</reference>
<dbReference type="EMBL" id="DXEN01000022">
    <property type="protein sequence ID" value="HIX85715.1"/>
    <property type="molecule type" value="Genomic_DNA"/>
</dbReference>
<dbReference type="InterPro" id="IPR008313">
    <property type="entry name" value="GH125"/>
</dbReference>
<organism evidence="1 2">
    <name type="scientific">Candidatus Parabacteroides intestinigallinarum</name>
    <dbReference type="NCBI Taxonomy" id="2838722"/>
    <lineage>
        <taxon>Bacteria</taxon>
        <taxon>Pseudomonadati</taxon>
        <taxon>Bacteroidota</taxon>
        <taxon>Bacteroidia</taxon>
        <taxon>Bacteroidales</taxon>
        <taxon>Tannerellaceae</taxon>
        <taxon>Parabacteroides</taxon>
    </lineage>
</organism>
<keyword evidence="1" id="KW-0378">Hydrolase</keyword>
<evidence type="ECO:0000313" key="2">
    <source>
        <dbReference type="Proteomes" id="UP000823847"/>
    </source>
</evidence>
<dbReference type="PANTHER" id="PTHR31047">
    <property type="entry name" value="MEIOTICALLY UP-REGULATED GENE 157 PROTEIN"/>
    <property type="match status" value="1"/>
</dbReference>
<dbReference type="Gene3D" id="1.50.10.10">
    <property type="match status" value="1"/>
</dbReference>
<name>A0A9D1XR10_9BACT</name>
<gene>
    <name evidence="1" type="ORF">H9848_03780</name>
</gene>
<dbReference type="PIRSF" id="PIRSF028846">
    <property type="entry name" value="UCP028846"/>
    <property type="match status" value="1"/>
</dbReference>
<accession>A0A9D1XR10</accession>
<dbReference type="Proteomes" id="UP000823847">
    <property type="component" value="Unassembled WGS sequence"/>
</dbReference>
<dbReference type="PROSITE" id="PS51318">
    <property type="entry name" value="TAT"/>
    <property type="match status" value="1"/>
</dbReference>
<dbReference type="SMART" id="SM01149">
    <property type="entry name" value="DUF1237"/>
    <property type="match status" value="1"/>
</dbReference>
<protein>
    <submittedName>
        <fullName evidence="1">Glycoside hydrolase family 125 protein</fullName>
    </submittedName>
</protein>